<dbReference type="NCBIfam" id="TIGR00456">
    <property type="entry name" value="argS"/>
    <property type="match status" value="1"/>
</dbReference>
<evidence type="ECO:0000259" key="11">
    <source>
        <dbReference type="SMART" id="SM00836"/>
    </source>
</evidence>
<dbReference type="Gene3D" id="3.40.50.620">
    <property type="entry name" value="HUPs"/>
    <property type="match status" value="1"/>
</dbReference>
<dbReference type="Proteomes" id="UP000185502">
    <property type="component" value="Chromosome"/>
</dbReference>
<organism evidence="13 14">
    <name type="scientific">Borrelia anserina Es</name>
    <dbReference type="NCBI Taxonomy" id="1365188"/>
    <lineage>
        <taxon>Bacteria</taxon>
        <taxon>Pseudomonadati</taxon>
        <taxon>Spirochaetota</taxon>
        <taxon>Spirochaetia</taxon>
        <taxon>Spirochaetales</taxon>
        <taxon>Borreliaceae</taxon>
        <taxon>Borrelia</taxon>
    </lineage>
</organism>
<reference evidence="13" key="1">
    <citation type="submission" date="2015-12" db="EMBL/GenBank/DDBJ databases">
        <title>Chromosome of the avian spirochetosis agent Borrelia anserina Es.</title>
        <authorList>
            <person name="Elbir H."/>
            <person name="Sitlani P."/>
            <person name="Bergstroem S."/>
            <person name="Barbour A.G."/>
        </authorList>
    </citation>
    <scope>NUCLEOTIDE SEQUENCE [LARGE SCALE GENOMIC DNA]</scope>
    <source>
        <strain evidence="13">Es</strain>
    </source>
</reference>
<feature type="domain" description="DALR anticodon binding" evidence="11">
    <location>
        <begin position="466"/>
        <end position="587"/>
    </location>
</feature>
<evidence type="ECO:0000256" key="9">
    <source>
        <dbReference type="HAMAP-Rule" id="MF_00123"/>
    </source>
</evidence>
<evidence type="ECO:0000256" key="10">
    <source>
        <dbReference type="RuleBase" id="RU363038"/>
    </source>
</evidence>
<keyword evidence="6 9" id="KW-0648">Protein biosynthesis</keyword>
<dbReference type="InterPro" id="IPR001278">
    <property type="entry name" value="Arg-tRNA-ligase"/>
</dbReference>
<sequence length="587" mass="67917">MINKIKKDLEDKISKIIKELALRKDIKLEKINIIMQKPPKSEMGDLSILIFEFSKILKLSTSVITKEIIKQIGKQYTTNSIGPYLNIKFNRKEYVKDTINKVNEQKEKYGTNNLLKDKKIIIEFSSPNTNKPLHVGHLRNDIIGESLSRILKASGGQVTKINLINDRGTHICKSMLAYKKFGNNTTPELSSKKGDHLIGDFYVQYNKYAKDNEMAENEIQQLLCKWEKGHEETIQLWNKLNKWAIEGIKETYKLTNITFDKIYLESEIFKIGREIILKGLEEGLCYRRKDGAICINIPTEKKEKDEQTFKQKVLLRANGTSIYLTQDLGNIVTRKNEFDFDEMIYVVGSEQINHFKTLFYIADKLRITKENNLVHLSYGMVNLPEGKMKSREGNVIDADNLIYDLTESTILEIQKRNSNEKDSRQIALNISLGAIHYYLLKTAIYKDILFNKEESLSFTGNSGPYIQYVGARINSILEKYNELNSSHEKYNENINFDLLVNENEWEIIKIISEFEEHITKASKERNPSVITSYSYSLAKSFSTYYQSTKIIDKNPELTNSRIALAKAVLQTIKNCMHLLNIPYIKKM</sequence>
<keyword evidence="14" id="KW-1185">Reference proteome</keyword>
<dbReference type="EC" id="6.1.1.19" evidence="9"/>
<dbReference type="SMART" id="SM01016">
    <property type="entry name" value="Arg_tRNA_synt_N"/>
    <property type="match status" value="1"/>
</dbReference>
<dbReference type="SUPFAM" id="SSF55190">
    <property type="entry name" value="Arginyl-tRNA synthetase (ArgRS), N-terminal 'additional' domain"/>
    <property type="match status" value="1"/>
</dbReference>
<keyword evidence="3 9" id="KW-0436">Ligase</keyword>
<dbReference type="InterPro" id="IPR008909">
    <property type="entry name" value="DALR_anticod-bd"/>
</dbReference>
<accession>A0ABM6FV16</accession>
<dbReference type="GO" id="GO:0016874">
    <property type="term" value="F:ligase activity"/>
    <property type="evidence" value="ECO:0007669"/>
    <property type="project" value="UniProtKB-KW"/>
</dbReference>
<keyword evidence="4 9" id="KW-0547">Nucleotide-binding</keyword>
<evidence type="ECO:0000313" key="14">
    <source>
        <dbReference type="Proteomes" id="UP000185502"/>
    </source>
</evidence>
<dbReference type="InterPro" id="IPR001412">
    <property type="entry name" value="aa-tRNA-synth_I_CS"/>
</dbReference>
<dbReference type="InterPro" id="IPR014729">
    <property type="entry name" value="Rossmann-like_a/b/a_fold"/>
</dbReference>
<keyword evidence="7 9" id="KW-0030">Aminoacyl-tRNA synthetase</keyword>
<dbReference type="HAMAP" id="MF_00123">
    <property type="entry name" value="Arg_tRNA_synth"/>
    <property type="match status" value="1"/>
</dbReference>
<protein>
    <recommendedName>
        <fullName evidence="9">Arginine--tRNA ligase</fullName>
        <ecNumber evidence="9">6.1.1.19</ecNumber>
    </recommendedName>
    <alternativeName>
        <fullName evidence="9">Arginyl-tRNA synthetase</fullName>
        <shortName evidence="9">ArgRS</shortName>
    </alternativeName>
</protein>
<dbReference type="InterPro" id="IPR035684">
    <property type="entry name" value="ArgRS_core"/>
</dbReference>
<dbReference type="SUPFAM" id="SSF52374">
    <property type="entry name" value="Nucleotidylyl transferase"/>
    <property type="match status" value="1"/>
</dbReference>
<dbReference type="PANTHER" id="PTHR11956:SF5">
    <property type="entry name" value="ARGININE--TRNA LIGASE, CYTOPLASMIC"/>
    <property type="match status" value="1"/>
</dbReference>
<evidence type="ECO:0000256" key="3">
    <source>
        <dbReference type="ARBA" id="ARBA00022598"/>
    </source>
</evidence>
<dbReference type="Gene3D" id="3.30.1360.70">
    <property type="entry name" value="Arginyl tRNA synthetase N-terminal domain"/>
    <property type="match status" value="1"/>
</dbReference>
<dbReference type="PRINTS" id="PR01038">
    <property type="entry name" value="TRNASYNTHARG"/>
</dbReference>
<dbReference type="Pfam" id="PF00750">
    <property type="entry name" value="tRNA-synt_1d"/>
    <property type="match status" value="1"/>
</dbReference>
<dbReference type="Gene3D" id="1.10.730.10">
    <property type="entry name" value="Isoleucyl-tRNA Synthetase, Domain 1"/>
    <property type="match status" value="1"/>
</dbReference>
<evidence type="ECO:0000256" key="6">
    <source>
        <dbReference type="ARBA" id="ARBA00022917"/>
    </source>
</evidence>
<comment type="similarity">
    <text evidence="1 9 10">Belongs to the class-I aminoacyl-tRNA synthetase family.</text>
</comment>
<evidence type="ECO:0000256" key="4">
    <source>
        <dbReference type="ARBA" id="ARBA00022741"/>
    </source>
</evidence>
<comment type="subcellular location">
    <subcellularLocation>
        <location evidence="9">Cytoplasm</location>
    </subcellularLocation>
</comment>
<feature type="short sequence motif" description="'HIGH' region" evidence="9">
    <location>
        <begin position="127"/>
        <end position="137"/>
    </location>
</feature>
<dbReference type="InterPro" id="IPR036695">
    <property type="entry name" value="Arg-tRNA-synth_N_sf"/>
</dbReference>
<keyword evidence="5 9" id="KW-0067">ATP-binding</keyword>
<feature type="domain" description="Arginyl tRNA synthetase N-terminal" evidence="12">
    <location>
        <begin position="7"/>
        <end position="89"/>
    </location>
</feature>
<dbReference type="InterPro" id="IPR005148">
    <property type="entry name" value="Arg-tRNA-synth_N"/>
</dbReference>
<comment type="subunit">
    <text evidence="9">Monomer.</text>
</comment>
<name>A0ABM6FV16_BORAN</name>
<evidence type="ECO:0000256" key="8">
    <source>
        <dbReference type="ARBA" id="ARBA00049339"/>
    </source>
</evidence>
<dbReference type="SMART" id="SM00836">
    <property type="entry name" value="DALR_1"/>
    <property type="match status" value="1"/>
</dbReference>
<comment type="catalytic activity">
    <reaction evidence="8 9">
        <text>tRNA(Arg) + L-arginine + ATP = L-arginyl-tRNA(Arg) + AMP + diphosphate</text>
        <dbReference type="Rhea" id="RHEA:20301"/>
        <dbReference type="Rhea" id="RHEA-COMP:9658"/>
        <dbReference type="Rhea" id="RHEA-COMP:9673"/>
        <dbReference type="ChEBI" id="CHEBI:30616"/>
        <dbReference type="ChEBI" id="CHEBI:32682"/>
        <dbReference type="ChEBI" id="CHEBI:33019"/>
        <dbReference type="ChEBI" id="CHEBI:78442"/>
        <dbReference type="ChEBI" id="CHEBI:78513"/>
        <dbReference type="ChEBI" id="CHEBI:456215"/>
        <dbReference type="EC" id="6.1.1.19"/>
    </reaction>
</comment>
<dbReference type="Pfam" id="PF03485">
    <property type="entry name" value="Arg_tRNA_synt_N"/>
    <property type="match status" value="1"/>
</dbReference>
<evidence type="ECO:0000256" key="2">
    <source>
        <dbReference type="ARBA" id="ARBA00022490"/>
    </source>
</evidence>
<keyword evidence="2 9" id="KW-0963">Cytoplasm</keyword>
<evidence type="ECO:0000313" key="13">
    <source>
        <dbReference type="EMBL" id="APR65034.1"/>
    </source>
</evidence>
<dbReference type="PROSITE" id="PS00178">
    <property type="entry name" value="AA_TRNA_LIGASE_I"/>
    <property type="match status" value="1"/>
</dbReference>
<dbReference type="RefSeq" id="WP_025419756.1">
    <property type="nucleotide sequence ID" value="NZ_CP013704.1"/>
</dbReference>
<dbReference type="EMBL" id="CP013704">
    <property type="protein sequence ID" value="APR65034.1"/>
    <property type="molecule type" value="Genomic_DNA"/>
</dbReference>
<evidence type="ECO:0000256" key="7">
    <source>
        <dbReference type="ARBA" id="ARBA00023146"/>
    </source>
</evidence>
<dbReference type="PANTHER" id="PTHR11956">
    <property type="entry name" value="ARGINYL-TRNA SYNTHETASE"/>
    <property type="match status" value="1"/>
</dbReference>
<dbReference type="Pfam" id="PF05746">
    <property type="entry name" value="DALR_1"/>
    <property type="match status" value="1"/>
</dbReference>
<dbReference type="CDD" id="cd00671">
    <property type="entry name" value="ArgRS_core"/>
    <property type="match status" value="1"/>
</dbReference>
<proteinExistence type="inferred from homology"/>
<evidence type="ECO:0000259" key="12">
    <source>
        <dbReference type="SMART" id="SM01016"/>
    </source>
</evidence>
<evidence type="ECO:0000256" key="5">
    <source>
        <dbReference type="ARBA" id="ARBA00022840"/>
    </source>
</evidence>
<dbReference type="InterPro" id="IPR009080">
    <property type="entry name" value="tRNAsynth_Ia_anticodon-bd"/>
</dbReference>
<dbReference type="SUPFAM" id="SSF47323">
    <property type="entry name" value="Anticodon-binding domain of a subclass of class I aminoacyl-tRNA synthetases"/>
    <property type="match status" value="1"/>
</dbReference>
<evidence type="ECO:0000256" key="1">
    <source>
        <dbReference type="ARBA" id="ARBA00005594"/>
    </source>
</evidence>
<gene>
    <name evidence="9" type="primary">argS</name>
    <name evidence="13" type="ORF">N187_02910</name>
</gene>